<organism evidence="1 2">
    <name type="scientific">Paraburkholderia unamae</name>
    <dbReference type="NCBI Taxonomy" id="219649"/>
    <lineage>
        <taxon>Bacteria</taxon>
        <taxon>Pseudomonadati</taxon>
        <taxon>Pseudomonadota</taxon>
        <taxon>Betaproteobacteria</taxon>
        <taxon>Burkholderiales</taxon>
        <taxon>Burkholderiaceae</taxon>
        <taxon>Paraburkholderia</taxon>
    </lineage>
</organism>
<accession>A0ACC6RWT3</accession>
<protein>
    <submittedName>
        <fullName evidence="1">Uncharacterized protein</fullName>
    </submittedName>
</protein>
<reference evidence="1" key="1">
    <citation type="submission" date="2024-01" db="EMBL/GenBank/DDBJ databases">
        <title>The diversity of rhizobia nodulating Mimosa spp. in eleven states of Brazil covering several biomes is determined by host plant, location, and edaphic factors.</title>
        <authorList>
            <person name="Rouws L."/>
            <person name="Barauna A."/>
            <person name="Beukes C."/>
            <person name="De Faria S.M."/>
            <person name="Gross E."/>
            <person name="Dos Reis Junior F.B."/>
            <person name="Simon M."/>
            <person name="Maluk M."/>
            <person name="Odee D.W."/>
            <person name="Kenicer G."/>
            <person name="Young J.P.W."/>
            <person name="Reis V.M."/>
            <person name="Zilli J."/>
            <person name="James E.K."/>
        </authorList>
    </citation>
    <scope>NUCLEOTIDE SEQUENCE</scope>
    <source>
        <strain evidence="1">JPY452</strain>
    </source>
</reference>
<name>A0ACC6RWT3_9BURK</name>
<keyword evidence="2" id="KW-1185">Reference proteome</keyword>
<gene>
    <name evidence="1" type="ORF">VSR83_40755</name>
</gene>
<sequence length="130" mass="12548">AATASGYSGAATASGYSGAATASGYSGAATASGDSGAATASGDSGAATASGDSGAATASGRHSVAMASGFFGRARGISGAALFLVYRNESADGEEYGRILHARAVIVGRDDIKPDVWYSLNASGEIIEAE</sequence>
<dbReference type="EMBL" id="JAYMRU010000066">
    <property type="protein sequence ID" value="MEM5406241.1"/>
    <property type="molecule type" value="Genomic_DNA"/>
</dbReference>
<proteinExistence type="predicted"/>
<evidence type="ECO:0000313" key="1">
    <source>
        <dbReference type="EMBL" id="MEM5406241.1"/>
    </source>
</evidence>
<comment type="caution">
    <text evidence="1">The sequence shown here is derived from an EMBL/GenBank/DDBJ whole genome shotgun (WGS) entry which is preliminary data.</text>
</comment>
<feature type="non-terminal residue" evidence="1">
    <location>
        <position position="1"/>
    </location>
</feature>
<evidence type="ECO:0000313" key="2">
    <source>
        <dbReference type="Proteomes" id="UP001392318"/>
    </source>
</evidence>
<dbReference type="Proteomes" id="UP001392318">
    <property type="component" value="Unassembled WGS sequence"/>
</dbReference>